<comment type="caution">
    <text evidence="1">The sequence shown here is derived from an EMBL/GenBank/DDBJ whole genome shotgun (WGS) entry which is preliminary data.</text>
</comment>
<dbReference type="InterPro" id="IPR017642">
    <property type="entry name" value="DNA_S_mod_DndB"/>
</dbReference>
<protein>
    <submittedName>
        <fullName evidence="1">DGQHR domain-containing protein</fullName>
    </submittedName>
</protein>
<dbReference type="Proteomes" id="UP000305165">
    <property type="component" value="Unassembled WGS sequence"/>
</dbReference>
<dbReference type="InterPro" id="IPR017601">
    <property type="entry name" value="DGQHR-contain_dom"/>
</dbReference>
<sequence length="335" mass="38483">MTHRFLINQHHPELQDGLEVKNFSVDFLIRNTATKVFSPETFKGYQRKINRTHCLNIVKYIIKNDYFFFPTPIICANKDSKLFIVDGQHRVEALRIVKEEFPDKYELIKEYEISSIVLNNPTDALEVDTFITINKTSRKVDTSLALVLKTMYSGADNAAPLAKKQYILVELARSLDKTDKHWNNEISWEGTPQATGKVISLNSFVRATMPLINLLEKNNLIAIDSLNETQEQILKVYTAYWEIIMNKWPQVFHTKESSKILKGSIGLSSTLKFLSNKLKDIKLDSIEELINHINNEFELVTINPEYWLPGNIFSSYSSGSGFSNIAKILEDSQKK</sequence>
<dbReference type="AlphaFoldDB" id="A0A4T2GMS8"/>
<accession>A0A4T2GMS8</accession>
<name>A0A4T2GMS8_STRSU</name>
<dbReference type="OrthoDB" id="9789139at2"/>
<evidence type="ECO:0000313" key="2">
    <source>
        <dbReference type="Proteomes" id="UP000305165"/>
    </source>
</evidence>
<reference evidence="1 2" key="1">
    <citation type="submission" date="2019-04" db="EMBL/GenBank/DDBJ databases">
        <title>Genome analysis of Streptococcus suis strain WUSS424.</title>
        <authorList>
            <person name="Chen H."/>
            <person name="Gao X."/>
            <person name="Wu Z."/>
        </authorList>
    </citation>
    <scope>NUCLEOTIDE SEQUENCE [LARGE SCALE GENOMIC DNA]</scope>
    <source>
        <strain evidence="1 2">WUSS424</strain>
    </source>
</reference>
<dbReference type="EMBL" id="SSXO01000002">
    <property type="protein sequence ID" value="TII00436.1"/>
    <property type="molecule type" value="Genomic_DNA"/>
</dbReference>
<proteinExistence type="predicted"/>
<evidence type="ECO:0000313" key="1">
    <source>
        <dbReference type="EMBL" id="TII00436.1"/>
    </source>
</evidence>
<dbReference type="Pfam" id="PF14072">
    <property type="entry name" value="DndB"/>
    <property type="match status" value="1"/>
</dbReference>
<organism evidence="1 2">
    <name type="scientific">Streptococcus suis</name>
    <dbReference type="NCBI Taxonomy" id="1307"/>
    <lineage>
        <taxon>Bacteria</taxon>
        <taxon>Bacillati</taxon>
        <taxon>Bacillota</taxon>
        <taxon>Bacilli</taxon>
        <taxon>Lactobacillales</taxon>
        <taxon>Streptococcaceae</taxon>
        <taxon>Streptococcus</taxon>
    </lineage>
</organism>
<gene>
    <name evidence="1" type="ORF">FAJ39_05060</name>
</gene>
<dbReference type="NCBIfam" id="TIGR03187">
    <property type="entry name" value="DGQHR"/>
    <property type="match status" value="1"/>
</dbReference>